<feature type="transmembrane region" description="Helical" evidence="6">
    <location>
        <begin position="70"/>
        <end position="93"/>
    </location>
</feature>
<organism evidence="8 9">
    <name type="scientific">Pristionchus mayeri</name>
    <dbReference type="NCBI Taxonomy" id="1317129"/>
    <lineage>
        <taxon>Eukaryota</taxon>
        <taxon>Metazoa</taxon>
        <taxon>Ecdysozoa</taxon>
        <taxon>Nematoda</taxon>
        <taxon>Chromadorea</taxon>
        <taxon>Rhabditida</taxon>
        <taxon>Rhabditina</taxon>
        <taxon>Diplogasteromorpha</taxon>
        <taxon>Diplogasteroidea</taxon>
        <taxon>Neodiplogasteridae</taxon>
        <taxon>Pristionchus</taxon>
    </lineage>
</organism>
<name>A0AAN4Z7Z5_9BILA</name>
<dbReference type="Pfam" id="PF02118">
    <property type="entry name" value="Srg"/>
    <property type="match status" value="1"/>
</dbReference>
<gene>
    <name evidence="7" type="ORF">PMAYCL1PPCAC_05242</name>
    <name evidence="8" type="ORF">PMAYCL1PPCAC_05244</name>
</gene>
<dbReference type="Proteomes" id="UP001328107">
    <property type="component" value="Unassembled WGS sequence"/>
</dbReference>
<dbReference type="GO" id="GO:0007606">
    <property type="term" value="P:sensory perception of chemical stimulus"/>
    <property type="evidence" value="ECO:0007669"/>
    <property type="project" value="UniProtKB-UniRule"/>
</dbReference>
<accession>A0AAN4Z7Z5</accession>
<evidence type="ECO:0000313" key="7">
    <source>
        <dbReference type="EMBL" id="GMR35047.1"/>
    </source>
</evidence>
<comment type="caution">
    <text evidence="6">Lacks conserved residue(s) required for the propagation of feature annotation.</text>
</comment>
<evidence type="ECO:0000256" key="1">
    <source>
        <dbReference type="ARBA" id="ARBA00004141"/>
    </source>
</evidence>
<sequence length="110" mass="12702">MLNNIIYASYGVPCVVLYVLTVAAIIPIRKQLSPSFVAIYIWNGVINLLTYLNSWIAGSRLINEKWFAPYYHFAIQSGIIAMIHQFLINYLYFAQNINSFLLTVDRFFSI</sequence>
<dbReference type="InterPro" id="IPR000609">
    <property type="entry name" value="7TM_GPCR_serpentine_rcpt_Srg"/>
</dbReference>
<comment type="similarity">
    <text evidence="2 6">Belongs to the nematode receptor-like protein srg family.</text>
</comment>
<proteinExistence type="inferred from homology"/>
<evidence type="ECO:0000313" key="8">
    <source>
        <dbReference type="EMBL" id="GMR35049.1"/>
    </source>
</evidence>
<comment type="subcellular location">
    <subcellularLocation>
        <location evidence="1">Membrane</location>
        <topology evidence="1">Multi-pass membrane protein</topology>
    </subcellularLocation>
</comment>
<evidence type="ECO:0000256" key="5">
    <source>
        <dbReference type="ARBA" id="ARBA00023136"/>
    </source>
</evidence>
<keyword evidence="5 6" id="KW-0472">Membrane</keyword>
<evidence type="ECO:0000256" key="6">
    <source>
        <dbReference type="RuleBase" id="RU280813"/>
    </source>
</evidence>
<keyword evidence="4 6" id="KW-1133">Transmembrane helix</keyword>
<keyword evidence="3 6" id="KW-0812">Transmembrane</keyword>
<protein>
    <recommendedName>
        <fullName evidence="6">Serpentine receptor class gamma</fullName>
    </recommendedName>
</protein>
<reference evidence="8" key="2">
    <citation type="submission" date="2023-06" db="EMBL/GenBank/DDBJ databases">
        <title>Genome assembly of Pristionchus species.</title>
        <authorList>
            <person name="Yoshida K."/>
            <person name="Sommer R.J."/>
        </authorList>
    </citation>
    <scope>NUCLEOTIDE SEQUENCE</scope>
    <source>
        <strain evidence="8">RS5460</strain>
    </source>
</reference>
<keyword evidence="9" id="KW-1185">Reference proteome</keyword>
<comment type="caution">
    <text evidence="8">The sequence shown here is derived from an EMBL/GenBank/DDBJ whole genome shotgun (WGS) entry which is preliminary data.</text>
</comment>
<feature type="non-terminal residue" evidence="8">
    <location>
        <position position="110"/>
    </location>
</feature>
<feature type="transmembrane region" description="Helical" evidence="6">
    <location>
        <begin position="6"/>
        <end position="26"/>
    </location>
</feature>
<dbReference type="GO" id="GO:0004888">
    <property type="term" value="F:transmembrane signaling receptor activity"/>
    <property type="evidence" value="ECO:0007669"/>
    <property type="project" value="InterPro"/>
</dbReference>
<dbReference type="PANTHER" id="PTHR31552">
    <property type="entry name" value="SERPENTINE RECEPTOR CLASS GAMMA"/>
    <property type="match status" value="1"/>
</dbReference>
<dbReference type="EMBL" id="BTRK01000002">
    <property type="protein sequence ID" value="GMR35047.1"/>
    <property type="molecule type" value="Genomic_DNA"/>
</dbReference>
<dbReference type="PANTHER" id="PTHR31552:SF8">
    <property type="entry name" value="SERPENTINE RECEPTOR CLASS GAMMA"/>
    <property type="match status" value="1"/>
</dbReference>
<dbReference type="GO" id="GO:0016020">
    <property type="term" value="C:membrane"/>
    <property type="evidence" value="ECO:0007669"/>
    <property type="project" value="UniProtKB-SubCell"/>
</dbReference>
<reference evidence="9" key="1">
    <citation type="submission" date="2022-10" db="EMBL/GenBank/DDBJ databases">
        <title>Genome assembly of Pristionchus species.</title>
        <authorList>
            <person name="Yoshida K."/>
            <person name="Sommer R.J."/>
        </authorList>
    </citation>
    <scope>NUCLEOTIDE SEQUENCE [LARGE SCALE GENOMIC DNA]</scope>
    <source>
        <strain evidence="7 9">RS5460</strain>
    </source>
</reference>
<dbReference type="EMBL" id="BTRK01000002">
    <property type="protein sequence ID" value="GMR35049.1"/>
    <property type="molecule type" value="Genomic_DNA"/>
</dbReference>
<feature type="transmembrane region" description="Helical" evidence="6">
    <location>
        <begin position="38"/>
        <end position="58"/>
    </location>
</feature>
<evidence type="ECO:0000256" key="4">
    <source>
        <dbReference type="ARBA" id="ARBA00022989"/>
    </source>
</evidence>
<evidence type="ECO:0000256" key="2">
    <source>
        <dbReference type="ARBA" id="ARBA00005692"/>
    </source>
</evidence>
<evidence type="ECO:0000313" key="9">
    <source>
        <dbReference type="Proteomes" id="UP001328107"/>
    </source>
</evidence>
<evidence type="ECO:0000256" key="3">
    <source>
        <dbReference type="ARBA" id="ARBA00022692"/>
    </source>
</evidence>
<dbReference type="AlphaFoldDB" id="A0AAN4Z7Z5"/>